<keyword evidence="1" id="KW-0812">Transmembrane</keyword>
<sequence length="58" mass="6747">MDDLVALNFNSISWEFCFISFGACIIASMTWMLYTTYSILNYRNMCGIQEKDIQACCR</sequence>
<organism evidence="2">
    <name type="scientific">Arundo donax</name>
    <name type="common">Giant reed</name>
    <name type="synonym">Donax arundinaceus</name>
    <dbReference type="NCBI Taxonomy" id="35708"/>
    <lineage>
        <taxon>Eukaryota</taxon>
        <taxon>Viridiplantae</taxon>
        <taxon>Streptophyta</taxon>
        <taxon>Embryophyta</taxon>
        <taxon>Tracheophyta</taxon>
        <taxon>Spermatophyta</taxon>
        <taxon>Magnoliopsida</taxon>
        <taxon>Liliopsida</taxon>
        <taxon>Poales</taxon>
        <taxon>Poaceae</taxon>
        <taxon>PACMAD clade</taxon>
        <taxon>Arundinoideae</taxon>
        <taxon>Arundineae</taxon>
        <taxon>Arundo</taxon>
    </lineage>
</organism>
<reference evidence="2" key="2">
    <citation type="journal article" date="2015" name="Data Brief">
        <title>Shoot transcriptome of the giant reed, Arundo donax.</title>
        <authorList>
            <person name="Barrero R.A."/>
            <person name="Guerrero F.D."/>
            <person name="Moolhuijzen P."/>
            <person name="Goolsby J.A."/>
            <person name="Tidwell J."/>
            <person name="Bellgard S.E."/>
            <person name="Bellgard M.I."/>
        </authorList>
    </citation>
    <scope>NUCLEOTIDE SEQUENCE</scope>
    <source>
        <tissue evidence="2">Shoot tissue taken approximately 20 cm above the soil surface</tissue>
    </source>
</reference>
<proteinExistence type="predicted"/>
<dbReference type="AlphaFoldDB" id="A0A0A9APR9"/>
<accession>A0A0A9APR9</accession>
<reference evidence="2" key="1">
    <citation type="submission" date="2014-09" db="EMBL/GenBank/DDBJ databases">
        <authorList>
            <person name="Magalhaes I.L.F."/>
            <person name="Oliveira U."/>
            <person name="Santos F.R."/>
            <person name="Vidigal T.H.D.A."/>
            <person name="Brescovit A.D."/>
            <person name="Santos A.J."/>
        </authorList>
    </citation>
    <scope>NUCLEOTIDE SEQUENCE</scope>
    <source>
        <tissue evidence="2">Shoot tissue taken approximately 20 cm above the soil surface</tissue>
    </source>
</reference>
<feature type="transmembrane region" description="Helical" evidence="1">
    <location>
        <begin position="12"/>
        <end position="34"/>
    </location>
</feature>
<dbReference type="EMBL" id="GBRH01244181">
    <property type="protein sequence ID" value="JAD53714.1"/>
    <property type="molecule type" value="Transcribed_RNA"/>
</dbReference>
<evidence type="ECO:0000313" key="2">
    <source>
        <dbReference type="EMBL" id="JAD53714.1"/>
    </source>
</evidence>
<protein>
    <submittedName>
        <fullName evidence="2">Uncharacterized protein</fullName>
    </submittedName>
</protein>
<keyword evidence="1" id="KW-1133">Transmembrane helix</keyword>
<name>A0A0A9APR9_ARUDO</name>
<evidence type="ECO:0000256" key="1">
    <source>
        <dbReference type="SAM" id="Phobius"/>
    </source>
</evidence>
<keyword evidence="1" id="KW-0472">Membrane</keyword>